<accession>A0ABC8TEX0</accession>
<dbReference type="EMBL" id="CAUOFW020004969">
    <property type="protein sequence ID" value="CAK9167933.1"/>
    <property type="molecule type" value="Genomic_DNA"/>
</dbReference>
<protein>
    <submittedName>
        <fullName evidence="1">Uncharacterized protein</fullName>
    </submittedName>
</protein>
<dbReference type="AlphaFoldDB" id="A0ABC8TEX0"/>
<name>A0ABC8TEX0_9AQUA</name>
<comment type="caution">
    <text evidence="1">The sequence shown here is derived from an EMBL/GenBank/DDBJ whole genome shotgun (WGS) entry which is preliminary data.</text>
</comment>
<dbReference type="Proteomes" id="UP001642360">
    <property type="component" value="Unassembled WGS sequence"/>
</dbReference>
<evidence type="ECO:0000313" key="2">
    <source>
        <dbReference type="Proteomes" id="UP001642360"/>
    </source>
</evidence>
<evidence type="ECO:0000313" key="1">
    <source>
        <dbReference type="EMBL" id="CAK9167933.1"/>
    </source>
</evidence>
<keyword evidence="2" id="KW-1185">Reference proteome</keyword>
<sequence length="104" mass="12626">MWLYRKKLLEEKEAYYLEECKDEGFIEKEQEQEYDEGSQCQDDDTLFIDDDDTMDMIGGMRNKSSHLKLFFVLWFTNQHKDMQRVSLRRLKQKMVGNQNLTEKT</sequence>
<gene>
    <name evidence="1" type="ORF">ILEXP_LOCUS37252</name>
</gene>
<reference evidence="1 2" key="1">
    <citation type="submission" date="2024-02" db="EMBL/GenBank/DDBJ databases">
        <authorList>
            <person name="Vignale AGUSTIN F."/>
            <person name="Sosa J E."/>
            <person name="Modenutti C."/>
        </authorList>
    </citation>
    <scope>NUCLEOTIDE SEQUENCE [LARGE SCALE GENOMIC DNA]</scope>
</reference>
<proteinExistence type="predicted"/>
<organism evidence="1 2">
    <name type="scientific">Ilex paraguariensis</name>
    <name type="common">yerba mate</name>
    <dbReference type="NCBI Taxonomy" id="185542"/>
    <lineage>
        <taxon>Eukaryota</taxon>
        <taxon>Viridiplantae</taxon>
        <taxon>Streptophyta</taxon>
        <taxon>Embryophyta</taxon>
        <taxon>Tracheophyta</taxon>
        <taxon>Spermatophyta</taxon>
        <taxon>Magnoliopsida</taxon>
        <taxon>eudicotyledons</taxon>
        <taxon>Gunneridae</taxon>
        <taxon>Pentapetalae</taxon>
        <taxon>asterids</taxon>
        <taxon>campanulids</taxon>
        <taxon>Aquifoliales</taxon>
        <taxon>Aquifoliaceae</taxon>
        <taxon>Ilex</taxon>
    </lineage>
</organism>